<accession>A0A2K2FVR5</accession>
<feature type="signal peptide" evidence="4">
    <location>
        <begin position="1"/>
        <end position="20"/>
    </location>
</feature>
<dbReference type="PANTHER" id="PTHR37423:SF2">
    <property type="entry name" value="MEMBRANE-BOUND LYTIC MUREIN TRANSGLYCOSYLASE C"/>
    <property type="match status" value="1"/>
</dbReference>
<keyword evidence="7" id="KW-1185">Reference proteome</keyword>
<evidence type="ECO:0000259" key="5">
    <source>
        <dbReference type="Pfam" id="PF01464"/>
    </source>
</evidence>
<dbReference type="PANTHER" id="PTHR37423">
    <property type="entry name" value="SOLUBLE LYTIC MUREIN TRANSGLYCOSYLASE-RELATED"/>
    <property type="match status" value="1"/>
</dbReference>
<name>A0A2K2FVR5_9SPHN</name>
<dbReference type="Pfam" id="PF01464">
    <property type="entry name" value="SLT"/>
    <property type="match status" value="1"/>
</dbReference>
<dbReference type="GO" id="GO:0042597">
    <property type="term" value="C:periplasmic space"/>
    <property type="evidence" value="ECO:0007669"/>
    <property type="project" value="InterPro"/>
</dbReference>
<reference evidence="6 7" key="1">
    <citation type="submission" date="2016-05" db="EMBL/GenBank/DDBJ databases">
        <title>Complete genome sequence of Novosphingobium guangzhouense SA925(T).</title>
        <authorList>
            <person name="Sha S."/>
        </authorList>
    </citation>
    <scope>NUCLEOTIDE SEQUENCE [LARGE SCALE GENOMIC DNA]</scope>
    <source>
        <strain evidence="6 7">SA925</strain>
    </source>
</reference>
<dbReference type="SUPFAM" id="SSF48435">
    <property type="entry name" value="Bacterial muramidases"/>
    <property type="match status" value="1"/>
</dbReference>
<evidence type="ECO:0000313" key="6">
    <source>
        <dbReference type="EMBL" id="PNU02879.1"/>
    </source>
</evidence>
<proteinExistence type="inferred from homology"/>
<evidence type="ECO:0000313" key="7">
    <source>
        <dbReference type="Proteomes" id="UP000236327"/>
    </source>
</evidence>
<feature type="chain" id="PRO_5014390985" evidence="4">
    <location>
        <begin position="21"/>
        <end position="664"/>
    </location>
</feature>
<dbReference type="Gene3D" id="1.25.20.10">
    <property type="entry name" value="Bacterial muramidases"/>
    <property type="match status" value="1"/>
</dbReference>
<dbReference type="InterPro" id="IPR008939">
    <property type="entry name" value="Lytic_TGlycosylase_superhlx_U"/>
</dbReference>
<dbReference type="CDD" id="cd13401">
    <property type="entry name" value="Slt70-like"/>
    <property type="match status" value="1"/>
</dbReference>
<dbReference type="Proteomes" id="UP000236327">
    <property type="component" value="Unassembled WGS sequence"/>
</dbReference>
<evidence type="ECO:0000256" key="4">
    <source>
        <dbReference type="SAM" id="SignalP"/>
    </source>
</evidence>
<evidence type="ECO:0000256" key="3">
    <source>
        <dbReference type="ARBA" id="ARBA00022729"/>
    </source>
</evidence>
<comment type="caution">
    <text evidence="6">The sequence shown here is derived from an EMBL/GenBank/DDBJ whole genome shotgun (WGS) entry which is preliminary data.</text>
</comment>
<dbReference type="AlphaFoldDB" id="A0A2K2FVR5"/>
<evidence type="ECO:0000256" key="2">
    <source>
        <dbReference type="ARBA" id="ARBA00009387"/>
    </source>
</evidence>
<dbReference type="InterPro" id="IPR023346">
    <property type="entry name" value="Lysozyme-like_dom_sf"/>
</dbReference>
<gene>
    <name evidence="6" type="ORF">A8V01_07395</name>
</gene>
<sequence>MSSMLRTTHLLLSISLPVFAASALVQPAMAQSATADGREWDAARAQSMQSHDMNVHQSIDRWKLLSANDRMGFAAYTSFLLTYPGYPQQDKIRGYAEKALLTEAPSPQSVIGYFDRFEPMGSRAAGRYAVALATMRRADAAANAVAAWRKGALIDADEAALLGLYRGQFTTADHDARMDALLWQGETAQAERQVSFVSAARRAEFMERLTLLQGSAPGTLGVSLPSSIASDPGYVYNRAVQARRSGNSAGEVSLLANRPPLSRPVPQPELWVRELLTAAKGADASSAVRIAASIDDAFAPGTDVSRQSFRVRDDYTTLMWLGGTKALWSLSSPRQAAPLFYRYGAAAQTPGTRSKGFYWAGRAAAMGGDTAGANRYFEMAAQYPQYFYGQLSLERLGRPIPSLDTRPSAVPSTAERTSFASLPITRAVRDVARDADWRTGVQFYREISNQAQTAEDYVLVADLAREIGRRDLAVIMGQSAHAGGFEQFGKISFPLVPTPQGTDWTMVHALARQESQFAQNALSHAGARGLMQLMPGTAREQAGKMGLAYNQDSLISDPSYNILLGDGYFRRVKDYFGGALPLAIAAYNAGPGNVNKWLRANGDPRTGAVEWLDWLEQIPIYETKNYVQRVLENAVVYETMYPEKSDYNGANKLSRLMPGKRSPG</sequence>
<protein>
    <submittedName>
        <fullName evidence="6">Lytic transglycosylase</fullName>
    </submittedName>
</protein>
<feature type="domain" description="Transglycosylase SLT" evidence="5">
    <location>
        <begin position="501"/>
        <end position="603"/>
    </location>
</feature>
<dbReference type="RefSeq" id="WP_103098218.1">
    <property type="nucleotide sequence ID" value="NZ_LYMM01000062.1"/>
</dbReference>
<dbReference type="Gene3D" id="1.10.530.10">
    <property type="match status" value="1"/>
</dbReference>
<dbReference type="InterPro" id="IPR008258">
    <property type="entry name" value="Transglycosylase_SLT_dom_1"/>
</dbReference>
<comment type="similarity">
    <text evidence="1">Belongs to the transglycosylase Slt family.</text>
</comment>
<evidence type="ECO:0000256" key="1">
    <source>
        <dbReference type="ARBA" id="ARBA00007734"/>
    </source>
</evidence>
<dbReference type="GO" id="GO:0004553">
    <property type="term" value="F:hydrolase activity, hydrolyzing O-glycosyl compounds"/>
    <property type="evidence" value="ECO:0007669"/>
    <property type="project" value="InterPro"/>
</dbReference>
<keyword evidence="3 4" id="KW-0732">Signal</keyword>
<dbReference type="SUPFAM" id="SSF53955">
    <property type="entry name" value="Lysozyme-like"/>
    <property type="match status" value="1"/>
</dbReference>
<organism evidence="6 7">
    <name type="scientific">Novosphingobium guangzhouense</name>
    <dbReference type="NCBI Taxonomy" id="1850347"/>
    <lineage>
        <taxon>Bacteria</taxon>
        <taxon>Pseudomonadati</taxon>
        <taxon>Pseudomonadota</taxon>
        <taxon>Alphaproteobacteria</taxon>
        <taxon>Sphingomonadales</taxon>
        <taxon>Sphingomonadaceae</taxon>
        <taxon>Novosphingobium</taxon>
    </lineage>
</organism>
<dbReference type="OrthoDB" id="9815002at2"/>
<comment type="similarity">
    <text evidence="2">Belongs to the virb1 family.</text>
</comment>
<dbReference type="EMBL" id="LYMM01000062">
    <property type="protein sequence ID" value="PNU02879.1"/>
    <property type="molecule type" value="Genomic_DNA"/>
</dbReference>